<dbReference type="AlphaFoldDB" id="Q8ETF2"/>
<name>Q8ETF2_OCEIH</name>
<protein>
    <recommendedName>
        <fullName evidence="3">Aminoglycoside N(6')-acetyltransferase type 1</fullName>
        <ecNumber evidence="2">2.3.1.82</ecNumber>
    </recommendedName>
    <alternativeName>
        <fullName evidence="7">Aminoglycoside resistance protein</fullName>
    </alternativeName>
</protein>
<feature type="domain" description="N-acetyltransferase" evidence="9">
    <location>
        <begin position="1"/>
        <end position="144"/>
    </location>
</feature>
<dbReference type="NCBIfam" id="NF043067">
    <property type="entry name" value="AAC_6p_group_E"/>
    <property type="match status" value="1"/>
</dbReference>
<dbReference type="InterPro" id="IPR016181">
    <property type="entry name" value="Acyl_CoA_acyltransferase"/>
</dbReference>
<accession>Q8ETF2</accession>
<dbReference type="Proteomes" id="UP000000822">
    <property type="component" value="Chromosome"/>
</dbReference>
<evidence type="ECO:0000313" key="11">
    <source>
        <dbReference type="Proteomes" id="UP000000822"/>
    </source>
</evidence>
<dbReference type="OrthoDB" id="118633at2"/>
<comment type="subunit">
    <text evidence="1">Homodimer.</text>
</comment>
<evidence type="ECO:0000256" key="5">
    <source>
        <dbReference type="ARBA" id="ARBA00023251"/>
    </source>
</evidence>
<reference evidence="10 11" key="1">
    <citation type="journal article" date="2001" name="FEMS Microbiol. Lett.">
        <title>Oceanobacillus iheyensis gen. nov., sp. nov., a deep-sea extremely halotolerant and alkaliphilic species isolated from a depth of 1050 m on the Iheya Ridge.</title>
        <authorList>
            <person name="Lu J."/>
            <person name="Nogi Y."/>
            <person name="Takami H."/>
        </authorList>
    </citation>
    <scope>NUCLEOTIDE SEQUENCE [LARGE SCALE GENOMIC DNA]</scope>
    <source>
        <strain evidence="11">DSM 14371 / CIP 107618 / JCM 11309 / KCTC 3954 / HTE831</strain>
    </source>
</reference>
<keyword evidence="6" id="KW-0012">Acyltransferase</keyword>
<dbReference type="InterPro" id="IPR000182">
    <property type="entry name" value="GNAT_dom"/>
</dbReference>
<dbReference type="RefSeq" id="WP_011064712.1">
    <property type="nucleotide sequence ID" value="NC_004193.1"/>
</dbReference>
<dbReference type="Gene3D" id="3.40.630.30">
    <property type="match status" value="1"/>
</dbReference>
<proteinExistence type="predicted"/>
<organism evidence="10 11">
    <name type="scientific">Oceanobacillus iheyensis (strain DSM 14371 / CIP 107618 / JCM 11309 / KCTC 3954 / HTE831)</name>
    <dbReference type="NCBI Taxonomy" id="221109"/>
    <lineage>
        <taxon>Bacteria</taxon>
        <taxon>Bacillati</taxon>
        <taxon>Bacillota</taxon>
        <taxon>Bacilli</taxon>
        <taxon>Bacillales</taxon>
        <taxon>Bacillaceae</taxon>
        <taxon>Oceanobacillus</taxon>
    </lineage>
</organism>
<dbReference type="KEGG" id="oih:OB0309"/>
<dbReference type="HOGENOM" id="CLU_127011_0_0_9"/>
<evidence type="ECO:0000256" key="6">
    <source>
        <dbReference type="ARBA" id="ARBA00023315"/>
    </source>
</evidence>
<dbReference type="SUPFAM" id="SSF55729">
    <property type="entry name" value="Acyl-CoA N-acyltransferases (Nat)"/>
    <property type="match status" value="1"/>
</dbReference>
<dbReference type="EC" id="2.3.1.82" evidence="2"/>
<dbReference type="InterPro" id="IPR024170">
    <property type="entry name" value="Aminoglycoside_N6-AcTrfrase"/>
</dbReference>
<dbReference type="PIRSF" id="PIRSF000452">
    <property type="entry name" value="6-N-acetyltransf"/>
    <property type="match status" value="1"/>
</dbReference>
<keyword evidence="11" id="KW-1185">Reference proteome</keyword>
<evidence type="ECO:0000256" key="7">
    <source>
        <dbReference type="ARBA" id="ARBA00029660"/>
    </source>
</evidence>
<evidence type="ECO:0000256" key="3">
    <source>
        <dbReference type="ARBA" id="ARBA00017677"/>
    </source>
</evidence>
<dbReference type="PhylomeDB" id="Q8ETF2"/>
<keyword evidence="4" id="KW-0808">Transferase</keyword>
<dbReference type="PROSITE" id="PS51186">
    <property type="entry name" value="GNAT"/>
    <property type="match status" value="1"/>
</dbReference>
<dbReference type="PANTHER" id="PTHR43072">
    <property type="entry name" value="N-ACETYLTRANSFERASE"/>
    <property type="match status" value="1"/>
</dbReference>
<evidence type="ECO:0000256" key="4">
    <source>
        <dbReference type="ARBA" id="ARBA00022679"/>
    </source>
</evidence>
<evidence type="ECO:0000313" key="10">
    <source>
        <dbReference type="EMBL" id="BAC12265.1"/>
    </source>
</evidence>
<dbReference type="Pfam" id="PF00583">
    <property type="entry name" value="Acetyltransf_1"/>
    <property type="match status" value="1"/>
</dbReference>
<dbReference type="STRING" id="221109.gene:10732512"/>
<sequence>MIKEITLGEARVATLLACKLYTSHTVNELEKEMELLIEDDNAAILLAYHSNEAIGFAQCQLRVDYVEGTDSSPVGYLEGIYVLENYRNSGVARELVKECERWAKRKGCLEFASDCELGNEQSLAMHLRLGFTEANRIICFRKDI</sequence>
<keyword evidence="5" id="KW-0046">Antibiotic resistance</keyword>
<dbReference type="GO" id="GO:0046677">
    <property type="term" value="P:response to antibiotic"/>
    <property type="evidence" value="ECO:0007669"/>
    <property type="project" value="UniProtKB-KW"/>
</dbReference>
<evidence type="ECO:0000256" key="8">
    <source>
        <dbReference type="ARBA" id="ARBA00048923"/>
    </source>
</evidence>
<dbReference type="GO" id="GO:0047663">
    <property type="term" value="F:aminoglycoside 6'-N-acetyltransferase activity"/>
    <property type="evidence" value="ECO:0007669"/>
    <property type="project" value="UniProtKB-EC"/>
</dbReference>
<evidence type="ECO:0000256" key="2">
    <source>
        <dbReference type="ARBA" id="ARBA00012888"/>
    </source>
</evidence>
<dbReference type="eggNOG" id="COG0456">
    <property type="taxonomic scope" value="Bacteria"/>
</dbReference>
<gene>
    <name evidence="10" type="ordered locus">OB0309</name>
</gene>
<dbReference type="CDD" id="cd04301">
    <property type="entry name" value="NAT_SF"/>
    <property type="match status" value="1"/>
</dbReference>
<reference evidence="10 11" key="2">
    <citation type="journal article" date="2002" name="Nucleic Acids Res.">
        <title>Genome sequence of Oceanobacillus iheyensis isolated from the Iheya Ridge and its unexpected adaptive capabilities to extreme environments.</title>
        <authorList>
            <person name="Takami H."/>
            <person name="Takaki Y."/>
            <person name="Uchiyama I."/>
        </authorList>
    </citation>
    <scope>NUCLEOTIDE SEQUENCE [LARGE SCALE GENOMIC DNA]</scope>
    <source>
        <strain evidence="11">DSM 14371 / CIP 107618 / JCM 11309 / KCTC 3954 / HTE831</strain>
    </source>
</reference>
<dbReference type="EMBL" id="BA000028">
    <property type="protein sequence ID" value="BAC12265.1"/>
    <property type="molecule type" value="Genomic_DNA"/>
</dbReference>
<evidence type="ECO:0000259" key="9">
    <source>
        <dbReference type="PROSITE" id="PS51186"/>
    </source>
</evidence>
<evidence type="ECO:0000256" key="1">
    <source>
        <dbReference type="ARBA" id="ARBA00011738"/>
    </source>
</evidence>
<comment type="catalytic activity">
    <reaction evidence="8">
        <text>kanamycin B + acetyl-CoA = N(6')-acetylkanamycin B + CoA + H(+)</text>
        <dbReference type="Rhea" id="RHEA:16449"/>
        <dbReference type="ChEBI" id="CHEBI:15378"/>
        <dbReference type="ChEBI" id="CHEBI:57287"/>
        <dbReference type="ChEBI" id="CHEBI:57288"/>
        <dbReference type="ChEBI" id="CHEBI:58390"/>
        <dbReference type="ChEBI" id="CHEBI:58549"/>
        <dbReference type="EC" id="2.3.1.82"/>
    </reaction>
</comment>